<dbReference type="PATRIC" id="fig|106592.7.peg.1990"/>
<evidence type="ECO:0000313" key="3">
    <source>
        <dbReference type="Proteomes" id="UP000037425"/>
    </source>
</evidence>
<dbReference type="OrthoDB" id="9815400at2"/>
<dbReference type="RefSeq" id="WP_053250703.1">
    <property type="nucleotide sequence ID" value="NZ_LGAP01000015.1"/>
</dbReference>
<gene>
    <name evidence="2" type="ORF">AC244_20765</name>
</gene>
<comment type="caution">
    <text evidence="2">The sequence shown here is derived from an EMBL/GenBank/DDBJ whole genome shotgun (WGS) entry which is preliminary data.</text>
</comment>
<sequence length="182" mass="19094">MTDAFDPAGKAAIAGKWGWFVALGVLLIMCGGLAFGNLLMATVASVYYVGLIMLIGGLLNLAHAFQVKGWDSVLYWVLSGACYAIAGLFAFINPVLASSVLTFLMAVALIVAGCFRIWVSFKLRPIQGWGWVALGGLVTLAAGLIIAAGWPVNSLWILGLFLAVDLVMQGLSLIAFGVLAKG</sequence>
<dbReference type="GO" id="GO:0005886">
    <property type="term" value="C:plasma membrane"/>
    <property type="evidence" value="ECO:0007669"/>
    <property type="project" value="TreeGrafter"/>
</dbReference>
<evidence type="ECO:0000313" key="2">
    <source>
        <dbReference type="EMBL" id="KOF16704.1"/>
    </source>
</evidence>
<reference evidence="3" key="1">
    <citation type="submission" date="2015-07" db="EMBL/GenBank/DDBJ databases">
        <title>Whole genome sequence of an Ensifer adhaerens strain isolated from a cave pool in the Wind Cave National Park.</title>
        <authorList>
            <person name="Eng W.W.H."/>
            <person name="Gan H.M."/>
            <person name="Barton H.A."/>
            <person name="Savka M.A."/>
        </authorList>
    </citation>
    <scope>NUCLEOTIDE SEQUENCE [LARGE SCALE GENOMIC DNA]</scope>
    <source>
        <strain evidence="3">SD006</strain>
    </source>
</reference>
<dbReference type="InterPro" id="IPR005325">
    <property type="entry name" value="DUF308_memb"/>
</dbReference>
<dbReference type="PANTHER" id="PTHR34989:SF1">
    <property type="entry name" value="PROTEIN HDED"/>
    <property type="match status" value="1"/>
</dbReference>
<keyword evidence="1" id="KW-0472">Membrane</keyword>
<protein>
    <recommendedName>
        <fullName evidence="4">HdeD family acid-resistance protein</fullName>
    </recommendedName>
</protein>
<dbReference type="Proteomes" id="UP000037425">
    <property type="component" value="Unassembled WGS sequence"/>
</dbReference>
<name>A0A0L8BQB8_ENSAD</name>
<organism evidence="2 3">
    <name type="scientific">Ensifer adhaerens</name>
    <name type="common">Sinorhizobium morelense</name>
    <dbReference type="NCBI Taxonomy" id="106592"/>
    <lineage>
        <taxon>Bacteria</taxon>
        <taxon>Pseudomonadati</taxon>
        <taxon>Pseudomonadota</taxon>
        <taxon>Alphaproteobacteria</taxon>
        <taxon>Hyphomicrobiales</taxon>
        <taxon>Rhizobiaceae</taxon>
        <taxon>Sinorhizobium/Ensifer group</taxon>
        <taxon>Ensifer</taxon>
    </lineage>
</organism>
<keyword evidence="1" id="KW-0812">Transmembrane</keyword>
<accession>A0A0L8BQB8</accession>
<dbReference type="InterPro" id="IPR052712">
    <property type="entry name" value="Acid_resist_chaperone_HdeD"/>
</dbReference>
<evidence type="ECO:0000256" key="1">
    <source>
        <dbReference type="SAM" id="Phobius"/>
    </source>
</evidence>
<dbReference type="EMBL" id="LGAP01000015">
    <property type="protein sequence ID" value="KOF16704.1"/>
    <property type="molecule type" value="Genomic_DNA"/>
</dbReference>
<dbReference type="Pfam" id="PF03729">
    <property type="entry name" value="DUF308"/>
    <property type="match status" value="1"/>
</dbReference>
<feature type="transmembrane region" description="Helical" evidence="1">
    <location>
        <begin position="131"/>
        <end position="150"/>
    </location>
</feature>
<evidence type="ECO:0008006" key="4">
    <source>
        <dbReference type="Google" id="ProtNLM"/>
    </source>
</evidence>
<keyword evidence="1" id="KW-1133">Transmembrane helix</keyword>
<feature type="transmembrane region" description="Helical" evidence="1">
    <location>
        <begin position="156"/>
        <end position="180"/>
    </location>
</feature>
<feature type="transmembrane region" description="Helical" evidence="1">
    <location>
        <begin position="41"/>
        <end position="61"/>
    </location>
</feature>
<dbReference type="PANTHER" id="PTHR34989">
    <property type="entry name" value="PROTEIN HDED"/>
    <property type="match status" value="1"/>
</dbReference>
<dbReference type="AlphaFoldDB" id="A0A0L8BQB8"/>
<feature type="transmembrane region" description="Helical" evidence="1">
    <location>
        <begin position="17"/>
        <end position="35"/>
    </location>
</feature>
<proteinExistence type="predicted"/>
<feature type="transmembrane region" description="Helical" evidence="1">
    <location>
        <begin position="73"/>
        <end position="92"/>
    </location>
</feature>
<feature type="transmembrane region" description="Helical" evidence="1">
    <location>
        <begin position="98"/>
        <end position="119"/>
    </location>
</feature>